<feature type="transmembrane region" description="Helical" evidence="6">
    <location>
        <begin position="284"/>
        <end position="306"/>
    </location>
</feature>
<dbReference type="OrthoDB" id="5348404at2759"/>
<feature type="transmembrane region" description="Helical" evidence="6">
    <location>
        <begin position="45"/>
        <end position="65"/>
    </location>
</feature>
<evidence type="ECO:0000256" key="1">
    <source>
        <dbReference type="ARBA" id="ARBA00004141"/>
    </source>
</evidence>
<feature type="transmembrane region" description="Helical" evidence="6">
    <location>
        <begin position="253"/>
        <end position="272"/>
    </location>
</feature>
<evidence type="ECO:0000256" key="5">
    <source>
        <dbReference type="SAM" id="MobiDB-lite"/>
    </source>
</evidence>
<evidence type="ECO:0000256" key="3">
    <source>
        <dbReference type="ARBA" id="ARBA00022989"/>
    </source>
</evidence>
<feature type="region of interest" description="Disordered" evidence="5">
    <location>
        <begin position="484"/>
        <end position="523"/>
    </location>
</feature>
<evidence type="ECO:0000256" key="2">
    <source>
        <dbReference type="ARBA" id="ARBA00022692"/>
    </source>
</evidence>
<dbReference type="Pfam" id="PF03619">
    <property type="entry name" value="Solute_trans_a"/>
    <property type="match status" value="1"/>
</dbReference>
<comment type="subcellular location">
    <subcellularLocation>
        <location evidence="1">Membrane</location>
        <topology evidence="1">Multi-pass membrane protein</topology>
    </subcellularLocation>
</comment>
<dbReference type="GO" id="GO:0016020">
    <property type="term" value="C:membrane"/>
    <property type="evidence" value="ECO:0007669"/>
    <property type="project" value="UniProtKB-SubCell"/>
</dbReference>
<keyword evidence="8" id="KW-1185">Reference proteome</keyword>
<name>A0A261Y3B9_9FUNG</name>
<dbReference type="AlphaFoldDB" id="A0A261Y3B9"/>
<dbReference type="SMART" id="SM01417">
    <property type="entry name" value="Solute_trans_a"/>
    <property type="match status" value="1"/>
</dbReference>
<dbReference type="InterPro" id="IPR005178">
    <property type="entry name" value="Ostalpha/TMEM184C"/>
</dbReference>
<reference evidence="7 8" key="1">
    <citation type="journal article" date="2017" name="Mycologia">
        <title>Bifiguratus adelaidae, gen. et sp. nov., a new member of Mucoromycotina in endophytic and soil-dwelling habitats.</title>
        <authorList>
            <person name="Torres-Cruz T.J."/>
            <person name="Billingsley Tobias T.L."/>
            <person name="Almatruk M."/>
            <person name="Hesse C."/>
            <person name="Kuske C.R."/>
            <person name="Desiro A."/>
            <person name="Benucci G.M."/>
            <person name="Bonito G."/>
            <person name="Stajich J.E."/>
            <person name="Dunlap C."/>
            <person name="Arnold A.E."/>
            <person name="Porras-Alfaro A."/>
        </authorList>
    </citation>
    <scope>NUCLEOTIDE SEQUENCE [LARGE SCALE GENOMIC DNA]</scope>
    <source>
        <strain evidence="7 8">AZ0501</strain>
    </source>
</reference>
<evidence type="ECO:0000313" key="8">
    <source>
        <dbReference type="Proteomes" id="UP000242875"/>
    </source>
</evidence>
<keyword evidence="4 6" id="KW-0472">Membrane</keyword>
<dbReference type="Proteomes" id="UP000242875">
    <property type="component" value="Unassembled WGS sequence"/>
</dbReference>
<comment type="caution">
    <text evidence="7">The sequence shown here is derived from an EMBL/GenBank/DDBJ whole genome shotgun (WGS) entry which is preliminary data.</text>
</comment>
<dbReference type="EMBL" id="MVBO01000023">
    <property type="protein sequence ID" value="OZJ05058.1"/>
    <property type="molecule type" value="Genomic_DNA"/>
</dbReference>
<evidence type="ECO:0000256" key="4">
    <source>
        <dbReference type="ARBA" id="ARBA00023136"/>
    </source>
</evidence>
<dbReference type="PANTHER" id="PTHR23423">
    <property type="entry name" value="ORGANIC SOLUTE TRANSPORTER-RELATED"/>
    <property type="match status" value="1"/>
</dbReference>
<evidence type="ECO:0000256" key="6">
    <source>
        <dbReference type="SAM" id="Phobius"/>
    </source>
</evidence>
<protein>
    <submittedName>
        <fullName evidence="7">Uncharacterized protein</fullName>
    </submittedName>
</protein>
<sequence>MSTPTNQTLIDDTSCPRVGPPQNLGWDPGFNLQYLIKYPDRNWHIWGWLASAVMVIFIWIVLGHAIIKHLRHYTNPLIQRHKLRVLAYPPVFSALAWVAFLKYGYSTVIMFFAVFFESFAVYNLYTCLQAYLQPYRNEANGKKEMVDTKVFGIKRVKIASKWGLHYRVLTDVMVFQYPVWNIIQAVVSIITEQKGVYCKESYSFKGAHVYMTIINFVSLSIILAALFTYLAVFRNEWKRAQVPAHGLFWCVKGPIMAIFYLGDVTLGLLKTFNVIKGAVGDTGVVWTAAAVENGLYVLVICAVMAVDSVFMHKYYGLGHEDYVQAAGPYPQEVPTRTTVWEAFMDGYLSFLPEFFYKLFFCSIDSVKLVKKRRQLQKRREDAMQSAPLTDDTTYALKNDAYSVDNVNGGSGPYRDASPTENDHGDILFANDSEHFAARTPYQNYGSPGITPSSNQYEYTSSTTPLATSYYSQQAYAEPQSPYYEHQYGQSYPSQSNSMHTHRGYTPQPAHVPQGDRQYNYTSY</sequence>
<organism evidence="7 8">
    <name type="scientific">Bifiguratus adelaidae</name>
    <dbReference type="NCBI Taxonomy" id="1938954"/>
    <lineage>
        <taxon>Eukaryota</taxon>
        <taxon>Fungi</taxon>
        <taxon>Fungi incertae sedis</taxon>
        <taxon>Mucoromycota</taxon>
        <taxon>Mucoromycotina</taxon>
        <taxon>Endogonomycetes</taxon>
        <taxon>Endogonales</taxon>
        <taxon>Endogonales incertae sedis</taxon>
        <taxon>Bifiguratus</taxon>
    </lineage>
</organism>
<keyword evidence="2 6" id="KW-0812">Transmembrane</keyword>
<feature type="transmembrane region" description="Helical" evidence="6">
    <location>
        <begin position="209"/>
        <end position="233"/>
    </location>
</feature>
<gene>
    <name evidence="7" type="ORF">BZG36_02096</name>
</gene>
<evidence type="ECO:0000313" key="7">
    <source>
        <dbReference type="EMBL" id="OZJ05058.1"/>
    </source>
</evidence>
<feature type="compositionally biased region" description="Polar residues" evidence="5">
    <location>
        <begin position="487"/>
        <end position="498"/>
    </location>
</feature>
<keyword evidence="3 6" id="KW-1133">Transmembrane helix</keyword>
<proteinExistence type="predicted"/>
<accession>A0A261Y3B9</accession>